<keyword evidence="6" id="KW-1185">Reference proteome</keyword>
<keyword evidence="2" id="KW-0067">ATP-binding</keyword>
<feature type="domain" description="HTH luxR-type" evidence="4">
    <location>
        <begin position="847"/>
        <end position="912"/>
    </location>
</feature>
<dbReference type="InterPro" id="IPR041664">
    <property type="entry name" value="AAA_16"/>
</dbReference>
<evidence type="ECO:0000256" key="2">
    <source>
        <dbReference type="ARBA" id="ARBA00022840"/>
    </source>
</evidence>
<accession>A0ABW2XWZ4</accession>
<protein>
    <submittedName>
        <fullName evidence="5">AAA family ATPase</fullName>
    </submittedName>
</protein>
<dbReference type="SUPFAM" id="SSF46894">
    <property type="entry name" value="C-terminal effector domain of the bipartite response regulators"/>
    <property type="match status" value="1"/>
</dbReference>
<evidence type="ECO:0000256" key="1">
    <source>
        <dbReference type="ARBA" id="ARBA00022741"/>
    </source>
</evidence>
<name>A0ABW2XWZ4_9ACTN</name>
<keyword evidence="1" id="KW-0547">Nucleotide-binding</keyword>
<evidence type="ECO:0000259" key="4">
    <source>
        <dbReference type="PROSITE" id="PS50043"/>
    </source>
</evidence>
<feature type="region of interest" description="Disordered" evidence="3">
    <location>
        <begin position="830"/>
        <end position="852"/>
    </location>
</feature>
<dbReference type="SMART" id="SM00421">
    <property type="entry name" value="HTH_LUXR"/>
    <property type="match status" value="1"/>
</dbReference>
<dbReference type="EMBL" id="JBHTGP010000024">
    <property type="protein sequence ID" value="MFD0690857.1"/>
    <property type="molecule type" value="Genomic_DNA"/>
</dbReference>
<evidence type="ECO:0000313" key="5">
    <source>
        <dbReference type="EMBL" id="MFD0690857.1"/>
    </source>
</evidence>
<proteinExistence type="predicted"/>
<dbReference type="PANTHER" id="PTHR16305:SF35">
    <property type="entry name" value="TRANSCRIPTIONAL ACTIVATOR DOMAIN"/>
    <property type="match status" value="1"/>
</dbReference>
<organism evidence="5 6">
    <name type="scientific">Actinomadura fibrosa</name>
    <dbReference type="NCBI Taxonomy" id="111802"/>
    <lineage>
        <taxon>Bacteria</taxon>
        <taxon>Bacillati</taxon>
        <taxon>Actinomycetota</taxon>
        <taxon>Actinomycetes</taxon>
        <taxon>Streptosporangiales</taxon>
        <taxon>Thermomonosporaceae</taxon>
        <taxon>Actinomadura</taxon>
    </lineage>
</organism>
<dbReference type="PROSITE" id="PS50043">
    <property type="entry name" value="HTH_LUXR_2"/>
    <property type="match status" value="1"/>
</dbReference>
<gene>
    <name evidence="5" type="ORF">ACFQZM_40645</name>
</gene>
<dbReference type="Proteomes" id="UP001597063">
    <property type="component" value="Unassembled WGS sequence"/>
</dbReference>
<sequence>MLYGRAAEQATIERLVAAARDGQSASLVVSGPAGIGKSALLEHAAAAADGLRVIRAQGVEFEAELPFAGLHLLLAPVLDRIGRLPEPQARALAGAFGLAAEAPSDRFQVGLAVLSLLAELAEDGPVLCLADDAQWFDRASVQALTFAARRLHREGVLLLFGVRDGGVAPEPAGLPALRLCGLDGDAAGALLDAGAPGLASRVRARVLAETEGNPLALIELPRALTAEQRAGEILPLSYNFGALPLTDRVRTAFGAQASRLGEPAATLLLVAACEETGELDVVLRAAQSLGAGPAALEEAERSGLLVASGALLAFRHPLARAAVLQGSPLVRRLAAHGALAGALAVSARPDAGDRVAWHRAAAATGPDEQVAATLERTAHRAAGRTGYTAQAAALERAAELTPGASARARRLLAAAEAAVAAGDLRRAAAIGRRAAAEPGEDTLGPGIGRLRAAVEFELGSPRDAARILLDASAGASGPVAVEMLIDAVRNGYFGGDPGLALEAAARLREAAGESPFALGLDGLARLMTGDAAHAVPRMRALTRHALDGPDPALSPGQRLVAGAMALITGDDDSAMAVFGPLVSEARDQAALGWLPIALEHLSIAEFFAGRLRDAGAHAQEGLVLADTTGQTHRLDHLRCILAWTAALSGDEDRCRDLTGAAIGRALERRNVRTAAWGTMALGLLDMGLARYGQALDRLDAAVEGPIGTHYAATYFAPDQVEAAVRTGRPDRAAEPLRRFQAFAAASGRPWALAVAERCTALLTPGEAAEKHFAEAVRLHGQDGRPFEHARTELLFGEWLRRAQRKAEARARLRSALRTFQQLGARPWTARSGAELRATGDAEATAAGESPLDRLTPQELQVVRLAAQGMTNRDIAAQLFLSSRTVGYHLYKAYPKLGVAGRGELARLVHADGAPGAAGAR</sequence>
<dbReference type="InterPro" id="IPR036388">
    <property type="entry name" value="WH-like_DNA-bd_sf"/>
</dbReference>
<reference evidence="6" key="1">
    <citation type="journal article" date="2019" name="Int. J. Syst. Evol. Microbiol.">
        <title>The Global Catalogue of Microorganisms (GCM) 10K type strain sequencing project: providing services to taxonomists for standard genome sequencing and annotation.</title>
        <authorList>
            <consortium name="The Broad Institute Genomics Platform"/>
            <consortium name="The Broad Institute Genome Sequencing Center for Infectious Disease"/>
            <person name="Wu L."/>
            <person name="Ma J."/>
        </authorList>
    </citation>
    <scope>NUCLEOTIDE SEQUENCE [LARGE SCALE GENOMIC DNA]</scope>
    <source>
        <strain evidence="6">JCM 9371</strain>
    </source>
</reference>
<dbReference type="Gene3D" id="1.10.10.10">
    <property type="entry name" value="Winged helix-like DNA-binding domain superfamily/Winged helix DNA-binding domain"/>
    <property type="match status" value="1"/>
</dbReference>
<dbReference type="RefSeq" id="WP_378325520.1">
    <property type="nucleotide sequence ID" value="NZ_JBHTGP010000024.1"/>
</dbReference>
<dbReference type="Pfam" id="PF13191">
    <property type="entry name" value="AAA_16"/>
    <property type="match status" value="1"/>
</dbReference>
<dbReference type="PANTHER" id="PTHR16305">
    <property type="entry name" value="TESTICULAR SOLUBLE ADENYLYL CYCLASE"/>
    <property type="match status" value="1"/>
</dbReference>
<feature type="compositionally biased region" description="Low complexity" evidence="3">
    <location>
        <begin position="838"/>
        <end position="848"/>
    </location>
</feature>
<evidence type="ECO:0000256" key="3">
    <source>
        <dbReference type="SAM" id="MobiDB-lite"/>
    </source>
</evidence>
<dbReference type="PRINTS" id="PR00038">
    <property type="entry name" value="HTHLUXR"/>
</dbReference>
<comment type="caution">
    <text evidence="5">The sequence shown here is derived from an EMBL/GenBank/DDBJ whole genome shotgun (WGS) entry which is preliminary data.</text>
</comment>
<dbReference type="Pfam" id="PF00196">
    <property type="entry name" value="GerE"/>
    <property type="match status" value="1"/>
</dbReference>
<dbReference type="InterPro" id="IPR027417">
    <property type="entry name" value="P-loop_NTPase"/>
</dbReference>
<dbReference type="CDD" id="cd06170">
    <property type="entry name" value="LuxR_C_like"/>
    <property type="match status" value="1"/>
</dbReference>
<dbReference type="InterPro" id="IPR016032">
    <property type="entry name" value="Sig_transdc_resp-reg_C-effctor"/>
</dbReference>
<evidence type="ECO:0000313" key="6">
    <source>
        <dbReference type="Proteomes" id="UP001597063"/>
    </source>
</evidence>
<dbReference type="Gene3D" id="3.40.50.300">
    <property type="entry name" value="P-loop containing nucleotide triphosphate hydrolases"/>
    <property type="match status" value="1"/>
</dbReference>
<dbReference type="SUPFAM" id="SSF52540">
    <property type="entry name" value="P-loop containing nucleoside triphosphate hydrolases"/>
    <property type="match status" value="1"/>
</dbReference>
<dbReference type="InterPro" id="IPR000792">
    <property type="entry name" value="Tscrpt_reg_LuxR_C"/>
</dbReference>